<dbReference type="STRING" id="283909.R7UT76"/>
<proteinExistence type="inferred from homology"/>
<name>R7UT76_CAPTE</name>
<dbReference type="InterPro" id="IPR007803">
    <property type="entry name" value="Asp/Arg/Pro-Hydrxlase"/>
</dbReference>
<evidence type="ECO:0000256" key="3">
    <source>
        <dbReference type="SAM" id="Coils"/>
    </source>
</evidence>
<evidence type="ECO:0000313" key="6">
    <source>
        <dbReference type="EnsemblMetazoa" id="CapteP168479"/>
    </source>
</evidence>
<dbReference type="OrthoDB" id="438431at2759"/>
<dbReference type="PANTHER" id="PTHR12366">
    <property type="entry name" value="ASPARTYL/ASPARAGINYL BETA-HYDROXYLASE"/>
    <property type="match status" value="1"/>
</dbReference>
<dbReference type="Pfam" id="PF13432">
    <property type="entry name" value="TPR_16"/>
    <property type="match status" value="2"/>
</dbReference>
<keyword evidence="2" id="KW-0802">TPR repeat</keyword>
<dbReference type="HOGENOM" id="CLU_034033_1_0_1"/>
<dbReference type="InterPro" id="IPR027443">
    <property type="entry name" value="IPNS-like_sf"/>
</dbReference>
<gene>
    <name evidence="5" type="ORF">CAPTEDRAFT_168479</name>
</gene>
<evidence type="ECO:0000313" key="5">
    <source>
        <dbReference type="EMBL" id="ELU07107.1"/>
    </source>
</evidence>
<evidence type="ECO:0000313" key="7">
    <source>
        <dbReference type="Proteomes" id="UP000014760"/>
    </source>
</evidence>
<evidence type="ECO:0000259" key="4">
    <source>
        <dbReference type="Pfam" id="PF05118"/>
    </source>
</evidence>
<dbReference type="EMBL" id="KB300141">
    <property type="protein sequence ID" value="ELU07107.1"/>
    <property type="molecule type" value="Genomic_DNA"/>
</dbReference>
<sequence>MTKFDNLLMKYPRSPRAVYGKAVALDKRAEAEKSNQLLEQAIDQYLKVLDLPDVPKSLLVKAGKICADKQTFRGWGFKATKTLQRLLEVYPDDVELWNALGVKYLMIHRNDEARSAFEQSLAKDPEDGFAKVHYGFIVKSVDHKYEDAIPYLREGINTNASGVIDGRFFFHLGDALHRTGKPDEALEVYESGAQHGVFMSKWQRSLYNVDGLTARPWWTHQQTGQAKFLKMLEDNWQTIRDEGLAQMDPKSGSFVLEDEDLRESGDWKQFTLYVQGRKNHKNCAKAPKTCAIVDQFPDVAKCRRGQVKFSVMHPGVHVWPHCGPTNCRLRSHIGLVVPDGIRIRVVNETRGWSEGKAFVFDDSFEHEVWHEGDAYRLVLISDMWHPGLTSHHKQTLPAI</sequence>
<evidence type="ECO:0000256" key="1">
    <source>
        <dbReference type="ARBA" id="ARBA00007730"/>
    </source>
</evidence>
<dbReference type="InterPro" id="IPR039038">
    <property type="entry name" value="ASPH"/>
</dbReference>
<evidence type="ECO:0000256" key="2">
    <source>
        <dbReference type="PROSITE-ProRule" id="PRU00339"/>
    </source>
</evidence>
<comment type="similarity">
    <text evidence="1">Belongs to the aspartyl/asparaginyl beta-hydroxylase family.</text>
</comment>
<keyword evidence="3" id="KW-0175">Coiled coil</keyword>
<dbReference type="GO" id="GO:0005783">
    <property type="term" value="C:endoplasmic reticulum"/>
    <property type="evidence" value="ECO:0007669"/>
    <property type="project" value="TreeGrafter"/>
</dbReference>
<dbReference type="EMBL" id="AMQN01007169">
    <property type="status" value="NOT_ANNOTATED_CDS"/>
    <property type="molecule type" value="Genomic_DNA"/>
</dbReference>
<dbReference type="OMA" id="YELGHKK"/>
<dbReference type="Pfam" id="PF05118">
    <property type="entry name" value="Asp_Arg_Hydrox"/>
    <property type="match status" value="1"/>
</dbReference>
<dbReference type="GO" id="GO:0062101">
    <property type="term" value="F:peptidyl-aspartic acid 3-dioxygenase activity"/>
    <property type="evidence" value="ECO:0007669"/>
    <property type="project" value="InterPro"/>
</dbReference>
<organism evidence="5">
    <name type="scientific">Capitella teleta</name>
    <name type="common">Polychaete worm</name>
    <dbReference type="NCBI Taxonomy" id="283909"/>
    <lineage>
        <taxon>Eukaryota</taxon>
        <taxon>Metazoa</taxon>
        <taxon>Spiralia</taxon>
        <taxon>Lophotrochozoa</taxon>
        <taxon>Annelida</taxon>
        <taxon>Polychaeta</taxon>
        <taxon>Sedentaria</taxon>
        <taxon>Scolecida</taxon>
        <taxon>Capitellidae</taxon>
        <taxon>Capitella</taxon>
    </lineage>
</organism>
<reference evidence="7" key="1">
    <citation type="submission" date="2012-12" db="EMBL/GenBank/DDBJ databases">
        <authorList>
            <person name="Hellsten U."/>
            <person name="Grimwood J."/>
            <person name="Chapman J.A."/>
            <person name="Shapiro H."/>
            <person name="Aerts A."/>
            <person name="Otillar R.P."/>
            <person name="Terry A.Y."/>
            <person name="Boore J.L."/>
            <person name="Simakov O."/>
            <person name="Marletaz F."/>
            <person name="Cho S.-J."/>
            <person name="Edsinger-Gonzales E."/>
            <person name="Havlak P."/>
            <person name="Kuo D.-H."/>
            <person name="Larsson T."/>
            <person name="Lv J."/>
            <person name="Arendt D."/>
            <person name="Savage R."/>
            <person name="Osoegawa K."/>
            <person name="de Jong P."/>
            <person name="Lindberg D.R."/>
            <person name="Seaver E.C."/>
            <person name="Weisblat D.A."/>
            <person name="Putnam N.H."/>
            <person name="Grigoriev I.V."/>
            <person name="Rokhsar D.S."/>
        </authorList>
    </citation>
    <scope>NUCLEOTIDE SEQUENCE</scope>
    <source>
        <strain evidence="7">I ESC-2004</strain>
    </source>
</reference>
<protein>
    <recommendedName>
        <fullName evidence="4">Aspartyl/asparaginy/proline hydroxylase domain-containing protein</fullName>
    </recommendedName>
</protein>
<dbReference type="AlphaFoldDB" id="R7UT76"/>
<dbReference type="InterPro" id="IPR019734">
    <property type="entry name" value="TPR_rpt"/>
</dbReference>
<accession>R7UT76</accession>
<dbReference type="InterPro" id="IPR011990">
    <property type="entry name" value="TPR-like_helical_dom_sf"/>
</dbReference>
<dbReference type="SMART" id="SM00028">
    <property type="entry name" value="TPR"/>
    <property type="match status" value="3"/>
</dbReference>
<dbReference type="Gene3D" id="2.60.120.330">
    <property type="entry name" value="B-lactam Antibiotic, Isopenicillin N Synthase, Chain"/>
    <property type="match status" value="1"/>
</dbReference>
<dbReference type="Proteomes" id="UP000014760">
    <property type="component" value="Unassembled WGS sequence"/>
</dbReference>
<dbReference type="SUPFAM" id="SSF51197">
    <property type="entry name" value="Clavaminate synthase-like"/>
    <property type="match status" value="1"/>
</dbReference>
<dbReference type="PANTHER" id="PTHR12366:SF29">
    <property type="entry name" value="ASPARTYL BETA-HYDROXYLASE, ISOFORM L"/>
    <property type="match status" value="1"/>
</dbReference>
<keyword evidence="7" id="KW-1185">Reference proteome</keyword>
<dbReference type="EnsemblMetazoa" id="CapteT168479">
    <property type="protein sequence ID" value="CapteP168479"/>
    <property type="gene ID" value="CapteG168479"/>
</dbReference>
<dbReference type="Gene3D" id="1.25.40.10">
    <property type="entry name" value="Tetratricopeptide repeat domain"/>
    <property type="match status" value="1"/>
</dbReference>
<reference evidence="6" key="3">
    <citation type="submission" date="2015-06" db="UniProtKB">
        <authorList>
            <consortium name="EnsemblMetazoa"/>
        </authorList>
    </citation>
    <scope>IDENTIFICATION</scope>
</reference>
<feature type="repeat" description="TPR" evidence="2">
    <location>
        <begin position="94"/>
        <end position="127"/>
    </location>
</feature>
<reference evidence="5 7" key="2">
    <citation type="journal article" date="2013" name="Nature">
        <title>Insights into bilaterian evolution from three spiralian genomes.</title>
        <authorList>
            <person name="Simakov O."/>
            <person name="Marletaz F."/>
            <person name="Cho S.J."/>
            <person name="Edsinger-Gonzales E."/>
            <person name="Havlak P."/>
            <person name="Hellsten U."/>
            <person name="Kuo D.H."/>
            <person name="Larsson T."/>
            <person name="Lv J."/>
            <person name="Arendt D."/>
            <person name="Savage R."/>
            <person name="Osoegawa K."/>
            <person name="de Jong P."/>
            <person name="Grimwood J."/>
            <person name="Chapman J.A."/>
            <person name="Shapiro H."/>
            <person name="Aerts A."/>
            <person name="Otillar R.P."/>
            <person name="Terry A.Y."/>
            <person name="Boore J.L."/>
            <person name="Grigoriev I.V."/>
            <person name="Lindberg D.R."/>
            <person name="Seaver E.C."/>
            <person name="Weisblat D.A."/>
            <person name="Putnam N.H."/>
            <person name="Rokhsar D.S."/>
        </authorList>
    </citation>
    <scope>NUCLEOTIDE SEQUENCE</scope>
    <source>
        <strain evidence="5 7">I ESC-2004</strain>
    </source>
</reference>
<feature type="coiled-coil region" evidence="3">
    <location>
        <begin position="21"/>
        <end position="48"/>
    </location>
</feature>
<dbReference type="PROSITE" id="PS50005">
    <property type="entry name" value="TPR"/>
    <property type="match status" value="1"/>
</dbReference>
<feature type="domain" description="Aspartyl/asparaginy/proline hydroxylase" evidence="4">
    <location>
        <begin position="233"/>
        <end position="386"/>
    </location>
</feature>
<dbReference type="SUPFAM" id="SSF48452">
    <property type="entry name" value="TPR-like"/>
    <property type="match status" value="1"/>
</dbReference>